<dbReference type="AlphaFoldDB" id="X0TD69"/>
<protein>
    <submittedName>
        <fullName evidence="1">Uncharacterized protein</fullName>
    </submittedName>
</protein>
<proteinExistence type="predicted"/>
<reference evidence="1" key="1">
    <citation type="journal article" date="2014" name="Front. Microbiol.">
        <title>High frequency of phylogenetically diverse reductive dehalogenase-homologous genes in deep subseafloor sedimentary metagenomes.</title>
        <authorList>
            <person name="Kawai M."/>
            <person name="Futagami T."/>
            <person name="Toyoda A."/>
            <person name="Takaki Y."/>
            <person name="Nishi S."/>
            <person name="Hori S."/>
            <person name="Arai W."/>
            <person name="Tsubouchi T."/>
            <person name="Morono Y."/>
            <person name="Uchiyama I."/>
            <person name="Ito T."/>
            <person name="Fujiyama A."/>
            <person name="Inagaki F."/>
            <person name="Takami H."/>
        </authorList>
    </citation>
    <scope>NUCLEOTIDE SEQUENCE</scope>
    <source>
        <strain evidence="1">Expedition CK06-06</strain>
    </source>
</reference>
<comment type="caution">
    <text evidence="1">The sequence shown here is derived from an EMBL/GenBank/DDBJ whole genome shotgun (WGS) entry which is preliminary data.</text>
</comment>
<name>X0TD69_9ZZZZ</name>
<dbReference type="EMBL" id="BARS01001055">
    <property type="protein sequence ID" value="GAF85271.1"/>
    <property type="molecule type" value="Genomic_DNA"/>
</dbReference>
<organism evidence="1">
    <name type="scientific">marine sediment metagenome</name>
    <dbReference type="NCBI Taxonomy" id="412755"/>
    <lineage>
        <taxon>unclassified sequences</taxon>
        <taxon>metagenomes</taxon>
        <taxon>ecological metagenomes</taxon>
    </lineage>
</organism>
<accession>X0TD69</accession>
<evidence type="ECO:0000313" key="1">
    <source>
        <dbReference type="EMBL" id="GAF85271.1"/>
    </source>
</evidence>
<sequence length="179" mass="20941">MKINKEAECEIIKKQIRKTQKDWIDYFNSKGDKMISASDIYRATNKALIESLKKDFEDNWEVTSTRIIYNKKSLNAEIIHDIGSKIVKPKKYKVKVPILSGNFEENKETEKYLQALFDTKDSLDKILKTLKKFGKDKKIRLWTPSQSERKSRPIRSVVLYFDGFGRFDVDGDWFGDSEG</sequence>
<feature type="non-terminal residue" evidence="1">
    <location>
        <position position="179"/>
    </location>
</feature>
<gene>
    <name evidence="1" type="ORF">S01H1_02241</name>
</gene>